<evidence type="ECO:0000256" key="1">
    <source>
        <dbReference type="SAM" id="MobiDB-lite"/>
    </source>
</evidence>
<feature type="region of interest" description="Disordered" evidence="1">
    <location>
        <begin position="63"/>
        <end position="106"/>
    </location>
</feature>
<feature type="region of interest" description="Disordered" evidence="1">
    <location>
        <begin position="1"/>
        <end position="42"/>
    </location>
</feature>
<dbReference type="EMBL" id="JASSZA010000006">
    <property type="protein sequence ID" value="KAK2108031.1"/>
    <property type="molecule type" value="Genomic_DNA"/>
</dbReference>
<feature type="region of interest" description="Disordered" evidence="1">
    <location>
        <begin position="523"/>
        <end position="710"/>
    </location>
</feature>
<feature type="compositionally biased region" description="Pro residues" evidence="1">
    <location>
        <begin position="668"/>
        <end position="706"/>
    </location>
</feature>
<feature type="compositionally biased region" description="Low complexity" evidence="1">
    <location>
        <begin position="540"/>
        <end position="551"/>
    </location>
</feature>
<name>A0ABQ9VFG1_SAGOE</name>
<feature type="compositionally biased region" description="Basic and acidic residues" evidence="1">
    <location>
        <begin position="97"/>
        <end position="106"/>
    </location>
</feature>
<dbReference type="Proteomes" id="UP001266305">
    <property type="component" value="Unassembled WGS sequence"/>
</dbReference>
<comment type="caution">
    <text evidence="2">The sequence shown here is derived from an EMBL/GenBank/DDBJ whole genome shotgun (WGS) entry which is preliminary data.</text>
</comment>
<protein>
    <submittedName>
        <fullName evidence="2">Uncharacterized protein</fullName>
    </submittedName>
</protein>
<evidence type="ECO:0000313" key="3">
    <source>
        <dbReference type="Proteomes" id="UP001266305"/>
    </source>
</evidence>
<feature type="compositionally biased region" description="Basic and acidic residues" evidence="1">
    <location>
        <begin position="11"/>
        <end position="20"/>
    </location>
</feature>
<feature type="compositionally biased region" description="Basic residues" evidence="1">
    <location>
        <begin position="63"/>
        <end position="77"/>
    </location>
</feature>
<feature type="compositionally biased region" description="Low complexity" evidence="1">
    <location>
        <begin position="583"/>
        <end position="597"/>
    </location>
</feature>
<organism evidence="2 3">
    <name type="scientific">Saguinus oedipus</name>
    <name type="common">Cotton-top tamarin</name>
    <name type="synonym">Oedipomidas oedipus</name>
    <dbReference type="NCBI Taxonomy" id="9490"/>
    <lineage>
        <taxon>Eukaryota</taxon>
        <taxon>Metazoa</taxon>
        <taxon>Chordata</taxon>
        <taxon>Craniata</taxon>
        <taxon>Vertebrata</taxon>
        <taxon>Euteleostomi</taxon>
        <taxon>Mammalia</taxon>
        <taxon>Eutheria</taxon>
        <taxon>Euarchontoglires</taxon>
        <taxon>Primates</taxon>
        <taxon>Haplorrhini</taxon>
        <taxon>Platyrrhini</taxon>
        <taxon>Cebidae</taxon>
        <taxon>Callitrichinae</taxon>
        <taxon>Saguinus</taxon>
    </lineage>
</organism>
<accession>A0ABQ9VFG1</accession>
<sequence>MSSGETYCDVNRWDQHEKRQNRPSPCDPDQSGERLFNQRTGTRIAIRKSIKLDSCTNAKCSREKHKKEPYKNKKPWVHSHSVGGEGIPENQGQPSGSEERKDRDTESVYWKRKNFSLAKKIINKLREKCGTITKEQIGQQACPCRENERELAYVCTPLHLETRYTQQAGRALARRGCWRGCREQGQGWREAKLEPAGAVGQAAGTCPLPCQHLSPRRNTSQGSPAKVAQGAGPAIAKSPRAGRGLQPPWSLRLPELGRQEQGGGSGLPTEGQGSGDHEEMPTRGRTTRFPQRQGRKTAERADTLRVCLTDRSSDRNSVGAGGGRKRSLSRPGWAGGLGLARGLGTGGWAGGLGLARGAGQGAGHGGWAWGLDTGAGQGGWAGGLGTGAGHGGWAEGLGTGAGHGGWAEGLGTGAGQRGWARRLGTGAGRGGWARRLGTGAGRGLGRACAVAAAEGPRRPQHFASRLPVRPPRAAHSLFPSPAQCGLPAALPPPPTRPGRVVPASQAAAAASAAPECGRLGAPRTVAGGGAGGAGDPALERGGPTPASAPGARPAPRPCSPRALPAPSRPQRPHRALPPRSAPHRALPPRSAPHRALPPAAPPTAPSRQQRPPPRPPAPRRSPPRPPAPRRSPPRPPAPQHPPPRPPARSAPHRALPPHGAPHTAPSRPAAPPTAPSRPAAPPTRPSRPAAPPPPRPPPPAALPPLSPLTRPEGHLPWTPLHWDACPVGLVDGTRAPWDWVGLWAGLPAGEKVSIGRSSGYRRQGPGGWGRVRGCTVSPGVSALMGQDSSVDQPHFAYG</sequence>
<proteinExistence type="predicted"/>
<feature type="compositionally biased region" description="Low complexity" evidence="1">
    <location>
        <begin position="649"/>
        <end position="667"/>
    </location>
</feature>
<feature type="compositionally biased region" description="Pro residues" evidence="1">
    <location>
        <begin position="598"/>
        <end position="648"/>
    </location>
</feature>
<feature type="region of interest" description="Disordered" evidence="1">
    <location>
        <begin position="484"/>
        <end position="503"/>
    </location>
</feature>
<reference evidence="2 3" key="1">
    <citation type="submission" date="2023-05" db="EMBL/GenBank/DDBJ databases">
        <title>B98-5 Cell Line De Novo Hybrid Assembly: An Optical Mapping Approach.</title>
        <authorList>
            <person name="Kananen K."/>
            <person name="Auerbach J.A."/>
            <person name="Kautto E."/>
            <person name="Blachly J.S."/>
        </authorList>
    </citation>
    <scope>NUCLEOTIDE SEQUENCE [LARGE SCALE GENOMIC DNA]</scope>
    <source>
        <strain evidence="2">B95-8</strain>
        <tissue evidence="2">Cell line</tissue>
    </source>
</reference>
<gene>
    <name evidence="2" type="ORF">P7K49_013196</name>
</gene>
<evidence type="ECO:0000313" key="2">
    <source>
        <dbReference type="EMBL" id="KAK2108031.1"/>
    </source>
</evidence>
<keyword evidence="3" id="KW-1185">Reference proteome</keyword>
<feature type="region of interest" description="Disordered" evidence="1">
    <location>
        <begin position="213"/>
        <end position="332"/>
    </location>
</feature>